<dbReference type="EMBL" id="MN739901">
    <property type="protein sequence ID" value="QHT76756.1"/>
    <property type="molecule type" value="Genomic_DNA"/>
</dbReference>
<proteinExistence type="predicted"/>
<accession>A0A6C0H956</accession>
<dbReference type="AlphaFoldDB" id="A0A6C0H956"/>
<organism evidence="1">
    <name type="scientific">viral metagenome</name>
    <dbReference type="NCBI Taxonomy" id="1070528"/>
    <lineage>
        <taxon>unclassified sequences</taxon>
        <taxon>metagenomes</taxon>
        <taxon>organismal metagenomes</taxon>
    </lineage>
</organism>
<evidence type="ECO:0000313" key="1">
    <source>
        <dbReference type="EMBL" id="QHT76756.1"/>
    </source>
</evidence>
<protein>
    <submittedName>
        <fullName evidence="1">Uncharacterized protein</fullName>
    </submittedName>
</protein>
<name>A0A6C0H956_9ZZZZ</name>
<sequence length="30" mass="3642">MINIYYNLIENNNRVSINKMAFYICVVLYL</sequence>
<reference evidence="1" key="1">
    <citation type="journal article" date="2020" name="Nature">
        <title>Giant virus diversity and host interactions through global metagenomics.</title>
        <authorList>
            <person name="Schulz F."/>
            <person name="Roux S."/>
            <person name="Paez-Espino D."/>
            <person name="Jungbluth S."/>
            <person name="Walsh D.A."/>
            <person name="Denef V.J."/>
            <person name="McMahon K.D."/>
            <person name="Konstantinidis K.T."/>
            <person name="Eloe-Fadrosh E.A."/>
            <person name="Kyrpides N.C."/>
            <person name="Woyke T."/>
        </authorList>
    </citation>
    <scope>NUCLEOTIDE SEQUENCE</scope>
    <source>
        <strain evidence="1">GVMAG-M-3300023179-82</strain>
    </source>
</reference>